<keyword evidence="5 6" id="KW-0472">Membrane</keyword>
<dbReference type="PATRIC" id="fig|500635.8.peg.347"/>
<dbReference type="STRING" id="500635.MITSMUL_03946"/>
<accession>C9KL50</accession>
<feature type="domain" description="Major facilitator superfamily (MFS) profile" evidence="7">
    <location>
        <begin position="27"/>
        <end position="470"/>
    </location>
</feature>
<keyword evidence="9" id="KW-1185">Reference proteome</keyword>
<evidence type="ECO:0000256" key="3">
    <source>
        <dbReference type="ARBA" id="ARBA00022692"/>
    </source>
</evidence>
<proteinExistence type="predicted"/>
<evidence type="ECO:0000313" key="9">
    <source>
        <dbReference type="Proteomes" id="UP000003671"/>
    </source>
</evidence>
<comment type="subcellular location">
    <subcellularLocation>
        <location evidence="1">Cell membrane</location>
        <topology evidence="1">Multi-pass membrane protein</topology>
    </subcellularLocation>
</comment>
<feature type="transmembrane region" description="Helical" evidence="6">
    <location>
        <begin position="368"/>
        <end position="389"/>
    </location>
</feature>
<dbReference type="InterPro" id="IPR036259">
    <property type="entry name" value="MFS_trans_sf"/>
</dbReference>
<keyword evidence="3 6" id="KW-0812">Transmembrane</keyword>
<dbReference type="Pfam" id="PF07690">
    <property type="entry name" value="MFS_1"/>
    <property type="match status" value="2"/>
</dbReference>
<feature type="transmembrane region" description="Helical" evidence="6">
    <location>
        <begin position="278"/>
        <end position="302"/>
    </location>
</feature>
<dbReference type="SUPFAM" id="SSF103473">
    <property type="entry name" value="MFS general substrate transporter"/>
    <property type="match status" value="2"/>
</dbReference>
<name>C9KL50_9FIRM</name>
<feature type="transmembrane region" description="Helical" evidence="6">
    <location>
        <begin position="152"/>
        <end position="176"/>
    </location>
</feature>
<feature type="transmembrane region" description="Helical" evidence="6">
    <location>
        <begin position="93"/>
        <end position="112"/>
    </location>
</feature>
<evidence type="ECO:0000256" key="1">
    <source>
        <dbReference type="ARBA" id="ARBA00004651"/>
    </source>
</evidence>
<evidence type="ECO:0000259" key="7">
    <source>
        <dbReference type="PROSITE" id="PS50850"/>
    </source>
</evidence>
<evidence type="ECO:0000256" key="5">
    <source>
        <dbReference type="ARBA" id="ARBA00023136"/>
    </source>
</evidence>
<evidence type="ECO:0000313" key="8">
    <source>
        <dbReference type="EMBL" id="EEX69328.1"/>
    </source>
</evidence>
<dbReference type="Proteomes" id="UP000003671">
    <property type="component" value="Unassembled WGS sequence"/>
</dbReference>
<organism evidence="8 9">
    <name type="scientific">Mitsuokella multacida DSM 20544</name>
    <dbReference type="NCBI Taxonomy" id="500635"/>
    <lineage>
        <taxon>Bacteria</taxon>
        <taxon>Bacillati</taxon>
        <taxon>Bacillota</taxon>
        <taxon>Negativicutes</taxon>
        <taxon>Selenomonadales</taxon>
        <taxon>Selenomonadaceae</taxon>
        <taxon>Mitsuokella</taxon>
    </lineage>
</organism>
<sequence length="470" mass="50956">MNAVLHPRILKIGDAMILTQLTDRTKILLTMMMSSFVTPFTSSALTLSLPDIGRDYGASANELGWVLEIFLLASIVFLLPMGKLADRFGKRRVFLWGTVLFTLSSALCIVTPDMGFLLAARALQGVAAAMLYATNMSIVALSFPPEQRGRALGWMVSMVYVGLACGPVLGGLLNYYAGWQSIFVFITAACLACVVMTKLYLHQEWREEAVKGVDGRGALLYGLAMILAMFGLSELAELDWGWLALVLGLVLLIAFVRHEMKAKDPILSIYILVENREFSLSNLTAMINYSATFAISFLMSIYLQSVLGLSSREAGLVMLIQPIVMAVLSPTAGKLSDSHSPTRIVTVGMAITALGILGLVAVVHLESLWLVVPVVVIIGIGFALFAAPNNNAIMGAVPKRYYSLATSMIGTVRLVGQVISVAIVTMVLSLDWNWLPQLEGLVRNIEISFIVFTLLCLIGILPSVARGTEQ</sequence>
<dbReference type="eggNOG" id="COG2814">
    <property type="taxonomic scope" value="Bacteria"/>
</dbReference>
<dbReference type="PANTHER" id="PTHR42718:SF9">
    <property type="entry name" value="MAJOR FACILITATOR SUPERFAMILY MULTIDRUG TRANSPORTER MFSC"/>
    <property type="match status" value="1"/>
</dbReference>
<dbReference type="PRINTS" id="PR01036">
    <property type="entry name" value="TCRTETB"/>
</dbReference>
<evidence type="ECO:0000256" key="4">
    <source>
        <dbReference type="ARBA" id="ARBA00022989"/>
    </source>
</evidence>
<dbReference type="PROSITE" id="PS50850">
    <property type="entry name" value="MFS"/>
    <property type="match status" value="1"/>
</dbReference>
<feature type="transmembrane region" description="Helical" evidence="6">
    <location>
        <begin position="27"/>
        <end position="48"/>
    </location>
</feature>
<feature type="transmembrane region" description="Helical" evidence="6">
    <location>
        <begin position="401"/>
        <end position="427"/>
    </location>
</feature>
<dbReference type="Gene3D" id="1.20.1720.10">
    <property type="entry name" value="Multidrug resistance protein D"/>
    <property type="match status" value="1"/>
</dbReference>
<feature type="transmembrane region" description="Helical" evidence="6">
    <location>
        <begin position="182"/>
        <end position="201"/>
    </location>
</feature>
<protein>
    <submittedName>
        <fullName evidence="8">Transporter, major facilitator family protein</fullName>
    </submittedName>
</protein>
<dbReference type="GO" id="GO:0022857">
    <property type="term" value="F:transmembrane transporter activity"/>
    <property type="evidence" value="ECO:0007669"/>
    <property type="project" value="InterPro"/>
</dbReference>
<comment type="caution">
    <text evidence="8">The sequence shown here is derived from an EMBL/GenBank/DDBJ whole genome shotgun (WGS) entry which is preliminary data.</text>
</comment>
<dbReference type="HOGENOM" id="CLU_000960_28_3_9"/>
<gene>
    <name evidence="8" type="ORF">MITSMUL_03946</name>
</gene>
<dbReference type="PANTHER" id="PTHR42718">
    <property type="entry name" value="MAJOR FACILITATOR SUPERFAMILY MULTIDRUG TRANSPORTER MFSC"/>
    <property type="match status" value="1"/>
</dbReference>
<dbReference type="CDD" id="cd17321">
    <property type="entry name" value="MFS_MMR_MDR_like"/>
    <property type="match status" value="1"/>
</dbReference>
<feature type="transmembrane region" description="Helical" evidence="6">
    <location>
        <begin position="238"/>
        <end position="257"/>
    </location>
</feature>
<feature type="transmembrane region" description="Helical" evidence="6">
    <location>
        <begin position="314"/>
        <end position="332"/>
    </location>
</feature>
<keyword evidence="4 6" id="KW-1133">Transmembrane helix</keyword>
<feature type="transmembrane region" description="Helical" evidence="6">
    <location>
        <begin position="63"/>
        <end position="81"/>
    </location>
</feature>
<reference evidence="8" key="1">
    <citation type="submission" date="2009-09" db="EMBL/GenBank/DDBJ databases">
        <authorList>
            <person name="Weinstock G."/>
            <person name="Sodergren E."/>
            <person name="Clifton S."/>
            <person name="Fulton L."/>
            <person name="Fulton B."/>
            <person name="Courtney L."/>
            <person name="Fronick C."/>
            <person name="Harrison M."/>
            <person name="Strong C."/>
            <person name="Farmer C."/>
            <person name="Delahaunty K."/>
            <person name="Markovic C."/>
            <person name="Hall O."/>
            <person name="Minx P."/>
            <person name="Tomlinson C."/>
            <person name="Mitreva M."/>
            <person name="Nelson J."/>
            <person name="Hou S."/>
            <person name="Wollam A."/>
            <person name="Pepin K.H."/>
            <person name="Johnson M."/>
            <person name="Bhonagiri V."/>
            <person name="Nash W.E."/>
            <person name="Warren W."/>
            <person name="Chinwalla A."/>
            <person name="Mardis E.R."/>
            <person name="Wilson R.K."/>
        </authorList>
    </citation>
    <scope>NUCLEOTIDE SEQUENCE [LARGE SCALE GENOMIC DNA]</scope>
    <source>
        <strain evidence="8">DSM 20544</strain>
    </source>
</reference>
<dbReference type="InterPro" id="IPR011701">
    <property type="entry name" value="MFS"/>
</dbReference>
<feature type="transmembrane region" description="Helical" evidence="6">
    <location>
        <begin position="344"/>
        <end position="362"/>
    </location>
</feature>
<evidence type="ECO:0000256" key="2">
    <source>
        <dbReference type="ARBA" id="ARBA00022448"/>
    </source>
</evidence>
<feature type="transmembrane region" description="Helical" evidence="6">
    <location>
        <begin position="213"/>
        <end position="232"/>
    </location>
</feature>
<dbReference type="Gene3D" id="1.20.1250.20">
    <property type="entry name" value="MFS general substrate transporter like domains"/>
    <property type="match status" value="1"/>
</dbReference>
<evidence type="ECO:0000256" key="6">
    <source>
        <dbReference type="SAM" id="Phobius"/>
    </source>
</evidence>
<dbReference type="InterPro" id="IPR020846">
    <property type="entry name" value="MFS_dom"/>
</dbReference>
<keyword evidence="2" id="KW-0813">Transport</keyword>
<dbReference type="GO" id="GO:0005886">
    <property type="term" value="C:plasma membrane"/>
    <property type="evidence" value="ECO:0007669"/>
    <property type="project" value="UniProtKB-SubCell"/>
</dbReference>
<feature type="transmembrane region" description="Helical" evidence="6">
    <location>
        <begin position="447"/>
        <end position="465"/>
    </location>
</feature>
<feature type="transmembrane region" description="Helical" evidence="6">
    <location>
        <begin position="118"/>
        <end position="140"/>
    </location>
</feature>
<dbReference type="AlphaFoldDB" id="C9KL50"/>
<dbReference type="EMBL" id="ABWK02000010">
    <property type="protein sequence ID" value="EEX69328.1"/>
    <property type="molecule type" value="Genomic_DNA"/>
</dbReference>